<name>A0A6J4ILD8_9CHLR</name>
<dbReference type="AlphaFoldDB" id="A0A6J4ILD8"/>
<proteinExistence type="predicted"/>
<dbReference type="EMBL" id="CADCTR010000674">
    <property type="protein sequence ID" value="CAA9256103.1"/>
    <property type="molecule type" value="Genomic_DNA"/>
</dbReference>
<protein>
    <submittedName>
        <fullName evidence="1">Uncharacterized protein</fullName>
    </submittedName>
</protein>
<reference evidence="1" key="1">
    <citation type="submission" date="2020-02" db="EMBL/GenBank/DDBJ databases">
        <authorList>
            <person name="Meier V. D."/>
        </authorList>
    </citation>
    <scope>NUCLEOTIDE SEQUENCE</scope>
    <source>
        <strain evidence="1">AVDCRST_MAG93</strain>
    </source>
</reference>
<accession>A0A6J4ILD8</accession>
<sequence length="43" mass="4826">MSEFVKTAPLGLLERTRDLATMSENELRRYASEAARDREAGAL</sequence>
<gene>
    <name evidence="1" type="ORF">AVDCRST_MAG93-1980</name>
</gene>
<organism evidence="1">
    <name type="scientific">uncultured Chloroflexia bacterium</name>
    <dbReference type="NCBI Taxonomy" id="1672391"/>
    <lineage>
        <taxon>Bacteria</taxon>
        <taxon>Bacillati</taxon>
        <taxon>Chloroflexota</taxon>
        <taxon>Chloroflexia</taxon>
        <taxon>environmental samples</taxon>
    </lineage>
</organism>
<evidence type="ECO:0000313" key="1">
    <source>
        <dbReference type="EMBL" id="CAA9256103.1"/>
    </source>
</evidence>